<evidence type="ECO:0000313" key="9">
    <source>
        <dbReference type="EMBL" id="CAD8970937.1"/>
    </source>
</evidence>
<dbReference type="GO" id="GO:1905515">
    <property type="term" value="P:non-motile cilium assembly"/>
    <property type="evidence" value="ECO:0007669"/>
    <property type="project" value="TreeGrafter"/>
</dbReference>
<evidence type="ECO:0000256" key="1">
    <source>
        <dbReference type="ARBA" id="ARBA00004141"/>
    </source>
</evidence>
<keyword evidence="5 7" id="KW-1133">Transmembrane helix</keyword>
<evidence type="ECO:0000256" key="6">
    <source>
        <dbReference type="ARBA" id="ARBA00023136"/>
    </source>
</evidence>
<evidence type="ECO:0000313" key="8">
    <source>
        <dbReference type="EMBL" id="CAD8744007.1"/>
    </source>
</evidence>
<keyword evidence="6 7" id="KW-0472">Membrane</keyword>
<comment type="subcellular location">
    <subcellularLocation>
        <location evidence="1">Membrane</location>
        <topology evidence="1">Multi-pass membrane protein</topology>
    </subcellularLocation>
</comment>
<evidence type="ECO:0000256" key="2">
    <source>
        <dbReference type="ARBA" id="ARBA00015652"/>
    </source>
</evidence>
<reference evidence="8" key="1">
    <citation type="submission" date="2021-01" db="EMBL/GenBank/DDBJ databases">
        <authorList>
            <person name="Corre E."/>
            <person name="Pelletier E."/>
            <person name="Niang G."/>
            <person name="Scheremetjew M."/>
            <person name="Finn R."/>
            <person name="Kale V."/>
            <person name="Holt S."/>
            <person name="Cochrane G."/>
            <person name="Meng A."/>
            <person name="Brown T."/>
            <person name="Cohen L."/>
        </authorList>
    </citation>
    <scope>NUCLEOTIDE SEQUENCE</scope>
    <source>
        <strain evidence="8">CCMP441</strain>
        <strain evidence="9">CCMP644</strain>
    </source>
</reference>
<feature type="transmembrane region" description="Helical" evidence="7">
    <location>
        <begin position="111"/>
        <end position="135"/>
    </location>
</feature>
<gene>
    <name evidence="9" type="ORF">HAND00432_LOCUS21936</name>
    <name evidence="10" type="ORF">HAND00432_LOCUS21944</name>
    <name evidence="8" type="ORF">HAND1043_LOCUS10502</name>
</gene>
<organism evidence="8">
    <name type="scientific">Hemiselmis andersenii</name>
    <name type="common">Cryptophyte alga</name>
    <dbReference type="NCBI Taxonomy" id="464988"/>
    <lineage>
        <taxon>Eukaryota</taxon>
        <taxon>Cryptophyceae</taxon>
        <taxon>Cryptomonadales</taxon>
        <taxon>Hemiselmidaceae</taxon>
        <taxon>Hemiselmis</taxon>
    </lineage>
</organism>
<dbReference type="Pfam" id="PF14995">
    <property type="entry name" value="TMEM107"/>
    <property type="match status" value="1"/>
</dbReference>
<dbReference type="GO" id="GO:0036038">
    <property type="term" value="C:MKS complex"/>
    <property type="evidence" value="ECO:0007669"/>
    <property type="project" value="TreeGrafter"/>
</dbReference>
<accession>A0A6U4ZE82</accession>
<name>A0A6U4ZE82_HEMAN</name>
<evidence type="ECO:0000256" key="3">
    <source>
        <dbReference type="ARBA" id="ARBA00022692"/>
    </source>
</evidence>
<dbReference type="EMBL" id="HBFX01036414">
    <property type="protein sequence ID" value="CAD8970937.1"/>
    <property type="molecule type" value="Transcribed_RNA"/>
</dbReference>
<feature type="transmembrane region" description="Helical" evidence="7">
    <location>
        <begin position="54"/>
        <end position="75"/>
    </location>
</feature>
<feature type="transmembrane region" description="Helical" evidence="7">
    <location>
        <begin position="82"/>
        <end position="105"/>
    </location>
</feature>
<dbReference type="PANTHER" id="PTHR34341:SF1">
    <property type="entry name" value="TRANSMEMBRANE PROTEIN 107"/>
    <property type="match status" value="1"/>
</dbReference>
<evidence type="ECO:0000256" key="5">
    <source>
        <dbReference type="ARBA" id="ARBA00022989"/>
    </source>
</evidence>
<feature type="transmembrane region" description="Helical" evidence="7">
    <location>
        <begin position="12"/>
        <end position="34"/>
    </location>
</feature>
<proteinExistence type="predicted"/>
<dbReference type="InterPro" id="IPR029248">
    <property type="entry name" value="TMEM107"/>
</dbReference>
<evidence type="ECO:0000313" key="10">
    <source>
        <dbReference type="EMBL" id="CAD8970945.1"/>
    </source>
</evidence>
<dbReference type="PANTHER" id="PTHR34341">
    <property type="entry name" value="TRANSMEMBRANE PROTEIN 107"/>
    <property type="match status" value="1"/>
</dbReference>
<keyword evidence="4" id="KW-0970">Cilium biogenesis/degradation</keyword>
<evidence type="ECO:0000256" key="4">
    <source>
        <dbReference type="ARBA" id="ARBA00022794"/>
    </source>
</evidence>
<dbReference type="EMBL" id="HBFK01017042">
    <property type="protein sequence ID" value="CAD8744007.1"/>
    <property type="molecule type" value="Transcribed_RNA"/>
</dbReference>
<evidence type="ECO:0000256" key="7">
    <source>
        <dbReference type="SAM" id="Phobius"/>
    </source>
</evidence>
<dbReference type="GO" id="GO:1904491">
    <property type="term" value="P:protein localization to ciliary transition zone"/>
    <property type="evidence" value="ECO:0007669"/>
    <property type="project" value="TreeGrafter"/>
</dbReference>
<dbReference type="GO" id="GO:0016020">
    <property type="term" value="C:membrane"/>
    <property type="evidence" value="ECO:0007669"/>
    <property type="project" value="UniProtKB-SubCell"/>
</dbReference>
<dbReference type="AlphaFoldDB" id="A0A6U4ZE82"/>
<protein>
    <recommendedName>
        <fullName evidence="2">Transmembrane protein 107</fullName>
    </recommendedName>
</protein>
<keyword evidence="3 7" id="KW-0812">Transmembrane</keyword>
<sequence>MKSHDSIIPTRFMCTMSFLVSSIMILSTMSENVVASLPKNYTAAQFDANNTSCLLAVIVTLVCIGVNLAGFLAGFSMFIPAVNVLVVISHTVGCIYTCVAIMEAWHFLNLWYIFAFFAGPVALLELCIIGGTFCLGGMNV</sequence>
<dbReference type="EMBL" id="HBFX01036425">
    <property type="protein sequence ID" value="CAD8970945.1"/>
    <property type="molecule type" value="Transcribed_RNA"/>
</dbReference>